<dbReference type="Proteomes" id="UP000076727">
    <property type="component" value="Unassembled WGS sequence"/>
</dbReference>
<dbReference type="AlphaFoldDB" id="A0A165PHI5"/>
<gene>
    <name evidence="2" type="ORF">DAEQUDRAFT_728269</name>
</gene>
<evidence type="ECO:0000313" key="2">
    <source>
        <dbReference type="EMBL" id="KZT68224.1"/>
    </source>
</evidence>
<evidence type="ECO:0000313" key="3">
    <source>
        <dbReference type="Proteomes" id="UP000076727"/>
    </source>
</evidence>
<sequence>MMRTIFTLTLAVTAASSALAQNSMSLPKYIARVRHIFDSGQLSDLCCPTRFAVHDVRRDSRVPLSRPCFVHRRL</sequence>
<evidence type="ECO:0000256" key="1">
    <source>
        <dbReference type="SAM" id="SignalP"/>
    </source>
</evidence>
<keyword evidence="1" id="KW-0732">Signal</keyword>
<organism evidence="2 3">
    <name type="scientific">Daedalea quercina L-15889</name>
    <dbReference type="NCBI Taxonomy" id="1314783"/>
    <lineage>
        <taxon>Eukaryota</taxon>
        <taxon>Fungi</taxon>
        <taxon>Dikarya</taxon>
        <taxon>Basidiomycota</taxon>
        <taxon>Agaricomycotina</taxon>
        <taxon>Agaricomycetes</taxon>
        <taxon>Polyporales</taxon>
        <taxon>Fomitopsis</taxon>
    </lineage>
</organism>
<accession>A0A165PHI5</accession>
<proteinExistence type="predicted"/>
<feature type="signal peptide" evidence="1">
    <location>
        <begin position="1"/>
        <end position="20"/>
    </location>
</feature>
<feature type="chain" id="PRO_5007863972" evidence="1">
    <location>
        <begin position="21"/>
        <end position="74"/>
    </location>
</feature>
<name>A0A165PHI5_9APHY</name>
<reference evidence="2 3" key="1">
    <citation type="journal article" date="2016" name="Mol. Biol. Evol.">
        <title>Comparative Genomics of Early-Diverging Mushroom-Forming Fungi Provides Insights into the Origins of Lignocellulose Decay Capabilities.</title>
        <authorList>
            <person name="Nagy L.G."/>
            <person name="Riley R."/>
            <person name="Tritt A."/>
            <person name="Adam C."/>
            <person name="Daum C."/>
            <person name="Floudas D."/>
            <person name="Sun H."/>
            <person name="Yadav J.S."/>
            <person name="Pangilinan J."/>
            <person name="Larsson K.H."/>
            <person name="Matsuura K."/>
            <person name="Barry K."/>
            <person name="Labutti K."/>
            <person name="Kuo R."/>
            <person name="Ohm R.A."/>
            <person name="Bhattacharya S.S."/>
            <person name="Shirouzu T."/>
            <person name="Yoshinaga Y."/>
            <person name="Martin F.M."/>
            <person name="Grigoriev I.V."/>
            <person name="Hibbett D.S."/>
        </authorList>
    </citation>
    <scope>NUCLEOTIDE SEQUENCE [LARGE SCALE GENOMIC DNA]</scope>
    <source>
        <strain evidence="2 3">L-15889</strain>
    </source>
</reference>
<protein>
    <submittedName>
        <fullName evidence="2">Uncharacterized protein</fullName>
    </submittedName>
</protein>
<dbReference type="EMBL" id="KV429069">
    <property type="protein sequence ID" value="KZT68224.1"/>
    <property type="molecule type" value="Genomic_DNA"/>
</dbReference>
<keyword evidence="3" id="KW-1185">Reference proteome</keyword>